<name>A0A1K1RQ74_9FLAO</name>
<dbReference type="STRING" id="1150368.SAMN02927921_03832"/>
<dbReference type="PANTHER" id="PTHR45880:SF1">
    <property type="entry name" value="RNA-BINDING MOTIF PROTEIN, X-LINKED 2"/>
    <property type="match status" value="1"/>
</dbReference>
<dbReference type="InterPro" id="IPR035979">
    <property type="entry name" value="RBD_domain_sf"/>
</dbReference>
<dbReference type="OrthoDB" id="9798855at2"/>
<dbReference type="SMART" id="SM00360">
    <property type="entry name" value="RRM"/>
    <property type="match status" value="1"/>
</dbReference>
<feature type="domain" description="RRM" evidence="2">
    <location>
        <begin position="1"/>
        <end position="78"/>
    </location>
</feature>
<reference evidence="3 4" key="1">
    <citation type="submission" date="2016-11" db="EMBL/GenBank/DDBJ databases">
        <authorList>
            <person name="Jaros S."/>
            <person name="Januszkiewicz K."/>
            <person name="Wedrychowicz H."/>
        </authorList>
    </citation>
    <scope>NUCLEOTIDE SEQUENCE [LARGE SCALE GENOMIC DNA]</scope>
    <source>
        <strain evidence="3 4">CGMCC 1.12145</strain>
    </source>
</reference>
<sequence length="79" mass="9314">MEIYVGNLHPNTTKKDVYNLFIQFGKVLSIELYSDAEGRNLGYGYLSIRERIDGKRAIEQLNEICFMHYFLQVHEVKNE</sequence>
<gene>
    <name evidence="3" type="ORF">SAMN02927921_03832</name>
</gene>
<dbReference type="InterPro" id="IPR012677">
    <property type="entry name" value="Nucleotide-bd_a/b_plait_sf"/>
</dbReference>
<accession>A0A1K1RQ74</accession>
<evidence type="ECO:0000313" key="4">
    <source>
        <dbReference type="Proteomes" id="UP000182248"/>
    </source>
</evidence>
<evidence type="ECO:0000313" key="3">
    <source>
        <dbReference type="EMBL" id="SFW73973.1"/>
    </source>
</evidence>
<dbReference type="Proteomes" id="UP000182248">
    <property type="component" value="Unassembled WGS sequence"/>
</dbReference>
<keyword evidence="1" id="KW-0694">RNA-binding</keyword>
<dbReference type="PANTHER" id="PTHR45880">
    <property type="entry name" value="RNA-BINDING MOTIF PROTEIN, X-LINKED 2"/>
    <property type="match status" value="1"/>
</dbReference>
<dbReference type="EMBL" id="FPJE01000031">
    <property type="protein sequence ID" value="SFW73973.1"/>
    <property type="molecule type" value="Genomic_DNA"/>
</dbReference>
<dbReference type="PROSITE" id="PS50102">
    <property type="entry name" value="RRM"/>
    <property type="match status" value="1"/>
</dbReference>
<dbReference type="GO" id="GO:0003723">
    <property type="term" value="F:RNA binding"/>
    <property type="evidence" value="ECO:0007669"/>
    <property type="project" value="UniProtKB-KW"/>
</dbReference>
<proteinExistence type="predicted"/>
<dbReference type="RefSeq" id="WP_072319071.1">
    <property type="nucleotide sequence ID" value="NZ_FPJE01000031.1"/>
</dbReference>
<dbReference type="Pfam" id="PF00076">
    <property type="entry name" value="RRM_1"/>
    <property type="match status" value="1"/>
</dbReference>
<dbReference type="CDD" id="cd00590">
    <property type="entry name" value="RRM_SF"/>
    <property type="match status" value="1"/>
</dbReference>
<dbReference type="GO" id="GO:0000398">
    <property type="term" value="P:mRNA splicing, via spliceosome"/>
    <property type="evidence" value="ECO:0007669"/>
    <property type="project" value="TreeGrafter"/>
</dbReference>
<dbReference type="InterPro" id="IPR051847">
    <property type="entry name" value="RNA_proc/Spliceosome_comp"/>
</dbReference>
<keyword evidence="4" id="KW-1185">Reference proteome</keyword>
<protein>
    <submittedName>
        <fullName evidence="3">RNA recognition motif. (A.k.a. RRM, RBD, or RNP domain)</fullName>
    </submittedName>
</protein>
<dbReference type="AlphaFoldDB" id="A0A1K1RQ74"/>
<organism evidence="3 4">
    <name type="scientific">Sinomicrobium oceani</name>
    <dbReference type="NCBI Taxonomy" id="1150368"/>
    <lineage>
        <taxon>Bacteria</taxon>
        <taxon>Pseudomonadati</taxon>
        <taxon>Bacteroidota</taxon>
        <taxon>Flavobacteriia</taxon>
        <taxon>Flavobacteriales</taxon>
        <taxon>Flavobacteriaceae</taxon>
        <taxon>Sinomicrobium</taxon>
    </lineage>
</organism>
<evidence type="ECO:0000256" key="1">
    <source>
        <dbReference type="ARBA" id="ARBA00022884"/>
    </source>
</evidence>
<dbReference type="SUPFAM" id="SSF54928">
    <property type="entry name" value="RNA-binding domain, RBD"/>
    <property type="match status" value="1"/>
</dbReference>
<dbReference type="InterPro" id="IPR000504">
    <property type="entry name" value="RRM_dom"/>
</dbReference>
<evidence type="ECO:0000259" key="2">
    <source>
        <dbReference type="PROSITE" id="PS50102"/>
    </source>
</evidence>
<dbReference type="Gene3D" id="3.30.70.330">
    <property type="match status" value="1"/>
</dbReference>